<dbReference type="EMBL" id="JASAOG010000083">
    <property type="protein sequence ID" value="KAK0053786.1"/>
    <property type="molecule type" value="Genomic_DNA"/>
</dbReference>
<evidence type="ECO:0000313" key="2">
    <source>
        <dbReference type="EMBL" id="KAK0053786.1"/>
    </source>
</evidence>
<dbReference type="InterPro" id="IPR016186">
    <property type="entry name" value="C-type_lectin-like/link_sf"/>
</dbReference>
<reference evidence="2" key="2">
    <citation type="submission" date="2023-04" db="EMBL/GenBank/DDBJ databases">
        <authorList>
            <person name="Bu L."/>
            <person name="Lu L."/>
            <person name="Laidemitt M.R."/>
            <person name="Zhang S.M."/>
            <person name="Mutuku M."/>
            <person name="Mkoji G."/>
            <person name="Steinauer M."/>
            <person name="Loker E.S."/>
        </authorList>
    </citation>
    <scope>NUCLEOTIDE SEQUENCE</scope>
    <source>
        <strain evidence="2">KasaAsao</strain>
        <tissue evidence="2">Whole Snail</tissue>
    </source>
</reference>
<reference evidence="2" key="1">
    <citation type="journal article" date="2023" name="PLoS Negl. Trop. Dis.">
        <title>A genome sequence for Biomphalaria pfeifferi, the major vector snail for the human-infecting parasite Schistosoma mansoni.</title>
        <authorList>
            <person name="Bu L."/>
            <person name="Lu L."/>
            <person name="Laidemitt M.R."/>
            <person name="Zhang S.M."/>
            <person name="Mutuku M."/>
            <person name="Mkoji G."/>
            <person name="Steinauer M."/>
            <person name="Loker E.S."/>
        </authorList>
    </citation>
    <scope>NUCLEOTIDE SEQUENCE</scope>
    <source>
        <strain evidence="2">KasaAsao</strain>
    </source>
</reference>
<dbReference type="AlphaFoldDB" id="A0AAD8BFS1"/>
<dbReference type="Pfam" id="PF00059">
    <property type="entry name" value="Lectin_C"/>
    <property type="match status" value="1"/>
</dbReference>
<evidence type="ECO:0000313" key="3">
    <source>
        <dbReference type="Proteomes" id="UP001233172"/>
    </source>
</evidence>
<dbReference type="InterPro" id="IPR001304">
    <property type="entry name" value="C-type_lectin-like"/>
</dbReference>
<organism evidence="2 3">
    <name type="scientific">Biomphalaria pfeifferi</name>
    <name type="common">Bloodfluke planorb</name>
    <name type="synonym">Freshwater snail</name>
    <dbReference type="NCBI Taxonomy" id="112525"/>
    <lineage>
        <taxon>Eukaryota</taxon>
        <taxon>Metazoa</taxon>
        <taxon>Spiralia</taxon>
        <taxon>Lophotrochozoa</taxon>
        <taxon>Mollusca</taxon>
        <taxon>Gastropoda</taxon>
        <taxon>Heterobranchia</taxon>
        <taxon>Euthyneura</taxon>
        <taxon>Panpulmonata</taxon>
        <taxon>Hygrophila</taxon>
        <taxon>Lymnaeoidea</taxon>
        <taxon>Planorbidae</taxon>
        <taxon>Biomphalaria</taxon>
    </lineage>
</organism>
<evidence type="ECO:0000259" key="1">
    <source>
        <dbReference type="PROSITE" id="PS50041"/>
    </source>
</evidence>
<protein>
    <submittedName>
        <fullName evidence="2">Macrophage mannose receptor 1-like isoform X1</fullName>
    </submittedName>
</protein>
<accession>A0AAD8BFS1</accession>
<proteinExistence type="predicted"/>
<dbReference type="Proteomes" id="UP001233172">
    <property type="component" value="Unassembled WGS sequence"/>
</dbReference>
<feature type="domain" description="C-type lectin" evidence="1">
    <location>
        <begin position="32"/>
        <end position="147"/>
    </location>
</feature>
<dbReference type="SUPFAM" id="SSF56436">
    <property type="entry name" value="C-type lectin-like"/>
    <property type="match status" value="1"/>
</dbReference>
<dbReference type="InterPro" id="IPR016187">
    <property type="entry name" value="CTDL_fold"/>
</dbReference>
<sequence length="149" mass="17411">STGHSAKIITILEAKCRKRPEFQIIREANIQKCIYWNPSKKTFDNADTDCRERGSFLITLRTTAEKDLIFKISPFNIIWIGLDDRKVEGSWVWHDDLRPVKNVESIISFDEESIKLADLADCSFMWRLYGPIIIITFCYSEIQFVCEIK</sequence>
<comment type="caution">
    <text evidence="2">The sequence shown here is derived from an EMBL/GenBank/DDBJ whole genome shotgun (WGS) entry which is preliminary data.</text>
</comment>
<dbReference type="CDD" id="cd00037">
    <property type="entry name" value="CLECT"/>
    <property type="match status" value="1"/>
</dbReference>
<keyword evidence="2" id="KW-0675">Receptor</keyword>
<name>A0AAD8BFS1_BIOPF</name>
<gene>
    <name evidence="2" type="ORF">Bpfe_016780</name>
</gene>
<keyword evidence="3" id="KW-1185">Reference proteome</keyword>
<feature type="non-terminal residue" evidence="2">
    <location>
        <position position="149"/>
    </location>
</feature>
<dbReference type="Gene3D" id="3.10.100.10">
    <property type="entry name" value="Mannose-Binding Protein A, subunit A"/>
    <property type="match status" value="1"/>
</dbReference>
<dbReference type="PROSITE" id="PS50041">
    <property type="entry name" value="C_TYPE_LECTIN_2"/>
    <property type="match status" value="1"/>
</dbReference>